<evidence type="ECO:0000313" key="2">
    <source>
        <dbReference type="WBParaSite" id="ES5_v2.g26408.t1"/>
    </source>
</evidence>
<organism evidence="1 2">
    <name type="scientific">Panagrolaimus sp. ES5</name>
    <dbReference type="NCBI Taxonomy" id="591445"/>
    <lineage>
        <taxon>Eukaryota</taxon>
        <taxon>Metazoa</taxon>
        <taxon>Ecdysozoa</taxon>
        <taxon>Nematoda</taxon>
        <taxon>Chromadorea</taxon>
        <taxon>Rhabditida</taxon>
        <taxon>Tylenchina</taxon>
        <taxon>Panagrolaimomorpha</taxon>
        <taxon>Panagrolaimoidea</taxon>
        <taxon>Panagrolaimidae</taxon>
        <taxon>Panagrolaimus</taxon>
    </lineage>
</organism>
<reference evidence="2" key="1">
    <citation type="submission" date="2022-11" db="UniProtKB">
        <authorList>
            <consortium name="WormBaseParasite"/>
        </authorList>
    </citation>
    <scope>IDENTIFICATION</scope>
</reference>
<dbReference type="WBParaSite" id="ES5_v2.g26408.t1">
    <property type="protein sequence ID" value="ES5_v2.g26408.t1"/>
    <property type="gene ID" value="ES5_v2.g26408"/>
</dbReference>
<evidence type="ECO:0000313" key="1">
    <source>
        <dbReference type="Proteomes" id="UP000887579"/>
    </source>
</evidence>
<sequence>MCFKKGLIKFLAKSNENKASDVITRICGKQEKLPKRKIWRHLKIADPDTPRDIRPVPSNVPPLDVNEFDSDWSDDERAKESNEEENNTSESSEVYREPFIEKIGSADNLDNKKFSTSSSSSSSTISSSLNPNEKSLKETQKLAKNVFKIVHKVDKAVSPRSQPSSSRFSEQNSISLSGDRSEKVTSRYIPQSSKAIQTDFEIPVRPKTADVAVSARLSQLEVDGKSNSSVTTSLHQLIDKSSGETTTATSSSIFSSSLSAGEIPLHKVAQMTARSKYTVVSIRPDGSCSSAIANYQAFKETSKFYPSTPKTPTLIESRDELTSYHNSSFANLPPLKTSTPITKGTTTFGITKSPLPRGPLLYQWNKESDGDASSLRVHEHSLPTTSFQDNFNSSPKVEELTPKE</sequence>
<proteinExistence type="predicted"/>
<name>A0AC34G9Y2_9BILA</name>
<protein>
    <submittedName>
        <fullName evidence="2">Uncharacterized protein</fullName>
    </submittedName>
</protein>
<dbReference type="Proteomes" id="UP000887579">
    <property type="component" value="Unplaced"/>
</dbReference>
<accession>A0AC34G9Y2</accession>